<gene>
    <name evidence="2" type="ORF">Q5Y73_23860</name>
</gene>
<protein>
    <submittedName>
        <fullName evidence="2">GPW/gp25 family protein</fullName>
    </submittedName>
</protein>
<dbReference type="InterPro" id="IPR007048">
    <property type="entry name" value="IraD/Gp25-like"/>
</dbReference>
<dbReference type="Proteomes" id="UP001231941">
    <property type="component" value="Unassembled WGS sequence"/>
</dbReference>
<dbReference type="SUPFAM" id="SSF160719">
    <property type="entry name" value="gpW/gp25-like"/>
    <property type="match status" value="1"/>
</dbReference>
<feature type="domain" description="IraD/Gp25-like" evidence="1">
    <location>
        <begin position="16"/>
        <end position="85"/>
    </location>
</feature>
<dbReference type="EMBL" id="JAVAMP010000026">
    <property type="protein sequence ID" value="MDP5277136.1"/>
    <property type="molecule type" value="Genomic_DNA"/>
</dbReference>
<dbReference type="Pfam" id="PF04965">
    <property type="entry name" value="GPW_gp25"/>
    <property type="match status" value="1"/>
</dbReference>
<accession>A0ABT9J688</accession>
<comment type="caution">
    <text evidence="2">The sequence shown here is derived from an EMBL/GenBank/DDBJ whole genome shotgun (WGS) entry which is preliminary data.</text>
</comment>
<sequence length="104" mass="11516">MEITATKNSIDFGATGESEIIQNIQTILTTIKGTVPLDRGFGLDITSLDGPIQIVKAKLTHEIVNAIQEYEPRVNVESVQFHENRLEGKLIPIVKVNLKEGVEF</sequence>
<evidence type="ECO:0000313" key="3">
    <source>
        <dbReference type="Proteomes" id="UP001231941"/>
    </source>
</evidence>
<proteinExistence type="predicted"/>
<evidence type="ECO:0000313" key="2">
    <source>
        <dbReference type="EMBL" id="MDP5277136.1"/>
    </source>
</evidence>
<dbReference type="RefSeq" id="WP_305994437.1">
    <property type="nucleotide sequence ID" value="NZ_JAVAMP010000026.1"/>
</dbReference>
<organism evidence="2 3">
    <name type="scientific">Chengkuizengella axinellae</name>
    <dbReference type="NCBI Taxonomy" id="3064388"/>
    <lineage>
        <taxon>Bacteria</taxon>
        <taxon>Bacillati</taxon>
        <taxon>Bacillota</taxon>
        <taxon>Bacilli</taxon>
        <taxon>Bacillales</taxon>
        <taxon>Paenibacillaceae</taxon>
        <taxon>Chengkuizengella</taxon>
    </lineage>
</organism>
<dbReference type="Gene3D" id="3.10.450.40">
    <property type="match status" value="1"/>
</dbReference>
<reference evidence="2 3" key="1">
    <citation type="submission" date="2023-08" db="EMBL/GenBank/DDBJ databases">
        <authorList>
            <person name="Park J.-S."/>
        </authorList>
    </citation>
    <scope>NUCLEOTIDE SEQUENCE [LARGE SCALE GENOMIC DNA]</scope>
    <source>
        <strain evidence="2 3">2205SS18-9</strain>
    </source>
</reference>
<keyword evidence="3" id="KW-1185">Reference proteome</keyword>
<evidence type="ECO:0000259" key="1">
    <source>
        <dbReference type="Pfam" id="PF04965"/>
    </source>
</evidence>
<name>A0ABT9J688_9BACL</name>